<keyword evidence="2" id="KW-1185">Reference proteome</keyword>
<name>A0A292PMQ5_9PEZI</name>
<dbReference type="Proteomes" id="UP001412239">
    <property type="component" value="Unassembled WGS sequence"/>
</dbReference>
<organism evidence="1 2">
    <name type="scientific">Tuber aestivum</name>
    <name type="common">summer truffle</name>
    <dbReference type="NCBI Taxonomy" id="59557"/>
    <lineage>
        <taxon>Eukaryota</taxon>
        <taxon>Fungi</taxon>
        <taxon>Dikarya</taxon>
        <taxon>Ascomycota</taxon>
        <taxon>Pezizomycotina</taxon>
        <taxon>Pezizomycetes</taxon>
        <taxon>Pezizales</taxon>
        <taxon>Tuberaceae</taxon>
        <taxon>Tuber</taxon>
    </lineage>
</organism>
<evidence type="ECO:0000313" key="1">
    <source>
        <dbReference type="EMBL" id="CUS08829.1"/>
    </source>
</evidence>
<reference evidence="1" key="1">
    <citation type="submission" date="2015-10" db="EMBL/GenBank/DDBJ databases">
        <authorList>
            <person name="Regsiter A."/>
            <person name="william w."/>
        </authorList>
    </citation>
    <scope>NUCLEOTIDE SEQUENCE</scope>
    <source>
        <strain evidence="1">Montdore</strain>
    </source>
</reference>
<dbReference type="EMBL" id="LN891111">
    <property type="protein sequence ID" value="CUS08829.1"/>
    <property type="molecule type" value="Genomic_DNA"/>
</dbReference>
<proteinExistence type="predicted"/>
<dbReference type="AlphaFoldDB" id="A0A292PMQ5"/>
<protein>
    <submittedName>
        <fullName evidence="1">Uncharacterized protein</fullName>
    </submittedName>
</protein>
<evidence type="ECO:0000313" key="2">
    <source>
        <dbReference type="Proteomes" id="UP001412239"/>
    </source>
</evidence>
<gene>
    <name evidence="1" type="ORF">GSTUAT00007073001</name>
</gene>
<accession>A0A292PMQ5</accession>
<sequence length="158" mass="17532">MILDTNQQLDRKSHVSLTNHPCPSHTLYKPAKAELFFIDVLAVTACIASYPGSWEMRNGRSAVRAEDVEQRIFSAHDDFLIARDPTRNPEAARLAWKLGFPLFAVAVGMRSSWEIWWHFLCGAGSVTAKFCEGVGSGAGEVEARPEGVIVLSEEEREV</sequence>